<feature type="domain" description="NTF2" evidence="5">
    <location>
        <begin position="8"/>
        <end position="140"/>
    </location>
</feature>
<feature type="compositionally biased region" description="Polar residues" evidence="3">
    <location>
        <begin position="489"/>
        <end position="503"/>
    </location>
</feature>
<feature type="region of interest" description="Disordered" evidence="3">
    <location>
        <begin position="166"/>
        <end position="410"/>
    </location>
</feature>
<evidence type="ECO:0000256" key="1">
    <source>
        <dbReference type="ARBA" id="ARBA00022884"/>
    </source>
</evidence>
<protein>
    <submittedName>
        <fullName evidence="6">UBP3-associated protein bre5</fullName>
    </submittedName>
</protein>
<organism evidence="6 7">
    <name type="scientific">Saccharomyces pastorianus</name>
    <name type="common">Lager yeast</name>
    <name type="synonym">Saccharomyces cerevisiae x Saccharomyces eubayanus</name>
    <dbReference type="NCBI Taxonomy" id="27292"/>
    <lineage>
        <taxon>Eukaryota</taxon>
        <taxon>Fungi</taxon>
        <taxon>Dikarya</taxon>
        <taxon>Ascomycota</taxon>
        <taxon>Saccharomycotina</taxon>
        <taxon>Saccharomycetes</taxon>
        <taxon>Saccharomycetales</taxon>
        <taxon>Saccharomycetaceae</taxon>
        <taxon>Saccharomyces</taxon>
    </lineage>
</organism>
<dbReference type="EMBL" id="CP048995">
    <property type="protein sequence ID" value="QID82175.1"/>
    <property type="molecule type" value="Genomic_DNA"/>
</dbReference>
<dbReference type="InterPro" id="IPR002075">
    <property type="entry name" value="NTF2_dom"/>
</dbReference>
<dbReference type="PROSITE" id="PS50177">
    <property type="entry name" value="NTF2_DOMAIN"/>
    <property type="match status" value="1"/>
</dbReference>
<feature type="compositionally biased region" description="Polar residues" evidence="3">
    <location>
        <begin position="202"/>
        <end position="213"/>
    </location>
</feature>
<evidence type="ECO:0000256" key="2">
    <source>
        <dbReference type="PROSITE-ProRule" id="PRU00176"/>
    </source>
</evidence>
<feature type="domain" description="RRM" evidence="4">
    <location>
        <begin position="418"/>
        <end position="494"/>
    </location>
</feature>
<dbReference type="Gene3D" id="3.10.450.50">
    <property type="match status" value="1"/>
</dbReference>
<dbReference type="OrthoDB" id="339151at2759"/>
<dbReference type="GO" id="GO:0003729">
    <property type="term" value="F:mRNA binding"/>
    <property type="evidence" value="ECO:0007669"/>
    <property type="project" value="TreeGrafter"/>
</dbReference>
<dbReference type="Proteomes" id="UP000501346">
    <property type="component" value="Chromosome ScXIV"/>
</dbReference>
<dbReference type="InterPro" id="IPR032710">
    <property type="entry name" value="NTF2-like_dom_sf"/>
</dbReference>
<dbReference type="SUPFAM" id="SSF54427">
    <property type="entry name" value="NTF2-like"/>
    <property type="match status" value="1"/>
</dbReference>
<evidence type="ECO:0000313" key="6">
    <source>
        <dbReference type="EMBL" id="QID82175.1"/>
    </source>
</evidence>
<dbReference type="GO" id="GO:1990861">
    <property type="term" value="C:Ubp3-Bre5 deubiquitination complex"/>
    <property type="evidence" value="ECO:0007669"/>
    <property type="project" value="TreeGrafter"/>
</dbReference>
<evidence type="ECO:0000259" key="4">
    <source>
        <dbReference type="PROSITE" id="PS50102"/>
    </source>
</evidence>
<keyword evidence="7" id="KW-1185">Reference proteome</keyword>
<dbReference type="GO" id="GO:0016579">
    <property type="term" value="P:protein deubiquitination"/>
    <property type="evidence" value="ECO:0007669"/>
    <property type="project" value="TreeGrafter"/>
</dbReference>
<feature type="compositionally biased region" description="Polar residues" evidence="3">
    <location>
        <begin position="330"/>
        <end position="341"/>
    </location>
</feature>
<dbReference type="AlphaFoldDB" id="A0A6C1DZ54"/>
<dbReference type="GO" id="GO:1990904">
    <property type="term" value="C:ribonucleoprotein complex"/>
    <property type="evidence" value="ECO:0007669"/>
    <property type="project" value="TreeGrafter"/>
</dbReference>
<evidence type="ECO:0000256" key="3">
    <source>
        <dbReference type="SAM" id="MobiDB-lite"/>
    </source>
</evidence>
<evidence type="ECO:0000259" key="5">
    <source>
        <dbReference type="PROSITE" id="PS50177"/>
    </source>
</evidence>
<feature type="compositionally biased region" description="Basic and acidic residues" evidence="3">
    <location>
        <begin position="374"/>
        <end position="396"/>
    </location>
</feature>
<dbReference type="GO" id="GO:0034517">
    <property type="term" value="P:ribophagy"/>
    <property type="evidence" value="ECO:0007669"/>
    <property type="project" value="TreeGrafter"/>
</dbReference>
<evidence type="ECO:0000313" key="7">
    <source>
        <dbReference type="Proteomes" id="UP000501346"/>
    </source>
</evidence>
<dbReference type="PANTHER" id="PTHR10693:SF20">
    <property type="entry name" value="AT27578P"/>
    <property type="match status" value="1"/>
</dbReference>
<dbReference type="Pfam" id="PF02136">
    <property type="entry name" value="NTF2"/>
    <property type="match status" value="1"/>
</dbReference>
<feature type="compositionally biased region" description="Basic and acidic residues" evidence="3">
    <location>
        <begin position="168"/>
        <end position="201"/>
    </location>
</feature>
<dbReference type="PANTHER" id="PTHR10693">
    <property type="entry name" value="RAS GTPASE-ACTIVATING PROTEIN-BINDING PROTEIN"/>
    <property type="match status" value="1"/>
</dbReference>
<proteinExistence type="predicted"/>
<dbReference type="InterPro" id="IPR039539">
    <property type="entry name" value="Ras_GTPase_bind_prot"/>
</dbReference>
<dbReference type="PROSITE" id="PS50102">
    <property type="entry name" value="RRM"/>
    <property type="match status" value="1"/>
</dbReference>
<dbReference type="FunFam" id="3.10.450.50:FF:000017">
    <property type="entry name" value="UBP3-associated protein BRE5"/>
    <property type="match status" value="1"/>
</dbReference>
<reference evidence="6 7" key="1">
    <citation type="journal article" date="2019" name="BMC Genomics">
        <title>Chromosome level assembly and comparative genome analysis confirm lager-brewing yeasts originated from a single hybridization.</title>
        <authorList>
            <person name="Salazar A.N."/>
            <person name="Gorter de Vries A.R."/>
            <person name="van den Broek M."/>
            <person name="Brouwers N."/>
            <person name="de la Torre Cortes P."/>
            <person name="Kuijpers N.G.A."/>
            <person name="Daran J.G."/>
            <person name="Abeel T."/>
        </authorList>
    </citation>
    <scope>NUCLEOTIDE SEQUENCE [LARGE SCALE GENOMIC DNA]</scope>
    <source>
        <strain evidence="6 7">CBS 1483</strain>
    </source>
</reference>
<feature type="compositionally biased region" description="Basic and acidic residues" evidence="3">
    <location>
        <begin position="299"/>
        <end position="319"/>
    </location>
</feature>
<feature type="compositionally biased region" description="Basic residues" evidence="3">
    <location>
        <begin position="504"/>
        <end position="515"/>
    </location>
</feature>
<accession>A0A6C1DZ54</accession>
<sequence>MGVTVQDICFAFLQNYYERMRTDPSKLAYFYASTAELTHTNYQSKSTNEKDDVLPTVKVTGRENINKFFSRNDAKVRSLKLKLDTIDFQYTGHLHKSILIMATGEMFWTGTPVYKFCQTFILLPSSNGSTFDITNDIIRFIPNSFKPYVLTDASLSQSNEENFVSAVEEDKIRHESGVEKEKEKEKSPEISKPKAKKETVKDTTAPTESSTQEKPIVDHSQPRAIPVTKESKIHTETVPSSTKGNHKQDEVSTEELGNVTKLNEKSLKAEKKAAPIKTKEGSVEAINAVNNSSLPNGKEVSDEKPVPGGVKEAETEIKPIEPQVSDAKESGNNASTPSSSPEPVANPPKMTWASKLMNENSDRISKNNTTVEYIRPETLPKKPTERKFEMGNRRDNASANSKNKKKPVFSTVNKDGFYPIYIRGTNGLREEKLRSALEKEFGKVMRITAADNFAVVDFETQKSQIDALEKKKKSIDGIEVCLERKTVKKPTSNNPPGIFTNGTRSHRKQPLKRKD</sequence>
<dbReference type="InterPro" id="IPR000504">
    <property type="entry name" value="RRM_dom"/>
</dbReference>
<keyword evidence="1 2" id="KW-0694">RNA-binding</keyword>
<dbReference type="InterPro" id="IPR018222">
    <property type="entry name" value="Nuclear_transport_factor_2_euk"/>
</dbReference>
<name>A0A6C1DZ54_SACPS</name>
<feature type="region of interest" description="Disordered" evidence="3">
    <location>
        <begin position="485"/>
        <end position="515"/>
    </location>
</feature>
<dbReference type="GO" id="GO:0005829">
    <property type="term" value="C:cytosol"/>
    <property type="evidence" value="ECO:0007669"/>
    <property type="project" value="TreeGrafter"/>
</dbReference>
<feature type="compositionally biased region" description="Basic and acidic residues" evidence="3">
    <location>
        <begin position="262"/>
        <end position="282"/>
    </location>
</feature>
<dbReference type="CDD" id="cd00780">
    <property type="entry name" value="NTF2"/>
    <property type="match status" value="1"/>
</dbReference>
<gene>
    <name evidence="6" type="primary">BRE5_1</name>
    <name evidence="6" type="ORF">GRS66_004584</name>
</gene>